<reference evidence="13 14" key="1">
    <citation type="journal article" date="2018" name="Microbiome">
        <title>Fine metagenomic profile of the Mediterranean stratified and mixed water columns revealed by assembly and recruitment.</title>
        <authorList>
            <person name="Haro-Moreno J.M."/>
            <person name="Lopez-Perez M."/>
            <person name="De La Torre J.R."/>
            <person name="Picazo A."/>
            <person name="Camacho A."/>
            <person name="Rodriguez-Valera F."/>
        </authorList>
    </citation>
    <scope>NUCLEOTIDE SEQUENCE [LARGE SCALE GENOMIC DNA]</scope>
    <source>
        <strain evidence="13">MED-G57</strain>
    </source>
</reference>
<dbReference type="Pfam" id="PF04101">
    <property type="entry name" value="Glyco_tran_28_C"/>
    <property type="match status" value="1"/>
</dbReference>
<keyword evidence="2 10" id="KW-0132">Cell division</keyword>
<dbReference type="PANTHER" id="PTHR21015">
    <property type="entry name" value="UDP-N-ACETYLGLUCOSAMINE--N-ACETYLMURAMYL-(PENTAPEPTIDE) PYROPHOSPHORYL-UNDECAPRENOL N-ACETYLGLUCOSAMINE TRANSFERASE 1"/>
    <property type="match status" value="1"/>
</dbReference>
<comment type="pathway">
    <text evidence="10">Cell wall biogenesis; peptidoglycan biosynthesis.</text>
</comment>
<comment type="similarity">
    <text evidence="10">Belongs to the glycosyltransferase 28 family. MurG subfamily.</text>
</comment>
<dbReference type="UniPathway" id="UPA00219"/>
<proteinExistence type="inferred from homology"/>
<keyword evidence="5 10" id="KW-0133">Cell shape</keyword>
<evidence type="ECO:0000256" key="6">
    <source>
        <dbReference type="ARBA" id="ARBA00022984"/>
    </source>
</evidence>
<sequence length="367" mass="41748">MKKSSKKKIILIAGGTGGHVSPAISLSENLLKDPTKEVYYLTDKRGKKYFDQVESSFLYQINSSSPYRKSRKETFLFPFKIFSGFIKSLVILRRISPSVIIAFGGYTSIPPCLAGYILRIPIIIHEQNAIMGRANRLLSNFANNITVSFHNTKSIKLNFKDKITYVGLPLRNQIVKYRKSNFEYKRNKKLNILIIGGSQGSRAFTDIIPKVISYLPNSIRKEIKLFQNCNVGDEKILENIYSSLNIDHEIKNFFQDIGYYINQADLIIARAGANTVFEICTIGRASILIPLSTSIDSDQYHNASFLNDTGASIFYDESVINLNDFAKKLEVLFKDTIKIEQMAKHAYECNIDIGNRKFIEIIENNYL</sequence>
<dbReference type="AlphaFoldDB" id="A0A368DNZ3"/>
<dbReference type="GO" id="GO:0050511">
    <property type="term" value="F:undecaprenyldiphospho-muramoylpentapeptide beta-N-acetylglucosaminyltransferase activity"/>
    <property type="evidence" value="ECO:0007669"/>
    <property type="project" value="UniProtKB-UniRule"/>
</dbReference>
<evidence type="ECO:0000256" key="1">
    <source>
        <dbReference type="ARBA" id="ARBA00022475"/>
    </source>
</evidence>
<dbReference type="Proteomes" id="UP000253570">
    <property type="component" value="Unassembled WGS sequence"/>
</dbReference>
<dbReference type="GO" id="GO:0071555">
    <property type="term" value="P:cell wall organization"/>
    <property type="evidence" value="ECO:0007669"/>
    <property type="project" value="UniProtKB-KW"/>
</dbReference>
<feature type="domain" description="Glycosyl transferase family 28 C-terminal" evidence="12">
    <location>
        <begin position="192"/>
        <end position="346"/>
    </location>
</feature>
<gene>
    <name evidence="10 13" type="primary">murG</name>
    <name evidence="13" type="ORF">DBW71_03745</name>
</gene>
<dbReference type="NCBIfam" id="TIGR01133">
    <property type="entry name" value="murG"/>
    <property type="match status" value="1"/>
</dbReference>
<dbReference type="CDD" id="cd03785">
    <property type="entry name" value="GT28_MurG"/>
    <property type="match status" value="1"/>
</dbReference>
<dbReference type="SUPFAM" id="SSF53756">
    <property type="entry name" value="UDP-Glycosyltransferase/glycogen phosphorylase"/>
    <property type="match status" value="1"/>
</dbReference>
<feature type="binding site" evidence="10">
    <location>
        <position position="299"/>
    </location>
    <ligand>
        <name>UDP-N-acetyl-alpha-D-glucosamine</name>
        <dbReference type="ChEBI" id="CHEBI:57705"/>
    </ligand>
</feature>
<evidence type="ECO:0000256" key="9">
    <source>
        <dbReference type="ARBA" id="ARBA00023316"/>
    </source>
</evidence>
<feature type="binding site" evidence="10">
    <location>
        <position position="198"/>
    </location>
    <ligand>
        <name>UDP-N-acetyl-alpha-D-glucosamine</name>
        <dbReference type="ChEBI" id="CHEBI:57705"/>
    </ligand>
</feature>
<comment type="caution">
    <text evidence="13">The sequence shown here is derived from an EMBL/GenBank/DDBJ whole genome shotgun (WGS) entry which is preliminary data.</text>
</comment>
<feature type="domain" description="Glycosyltransferase family 28 N-terminal" evidence="11">
    <location>
        <begin position="9"/>
        <end position="145"/>
    </location>
</feature>
<feature type="binding site" evidence="10">
    <location>
        <position position="128"/>
    </location>
    <ligand>
        <name>UDP-N-acetyl-alpha-D-glucosamine</name>
        <dbReference type="ChEBI" id="CHEBI:57705"/>
    </ligand>
</feature>
<dbReference type="InterPro" id="IPR006009">
    <property type="entry name" value="GlcNAc_MurG"/>
</dbReference>
<keyword evidence="1 10" id="KW-1003">Cell membrane</keyword>
<evidence type="ECO:0000259" key="11">
    <source>
        <dbReference type="Pfam" id="PF03033"/>
    </source>
</evidence>
<evidence type="ECO:0000313" key="13">
    <source>
        <dbReference type="EMBL" id="RCL73374.1"/>
    </source>
</evidence>
<dbReference type="GO" id="GO:0051991">
    <property type="term" value="F:UDP-N-acetyl-D-glucosamine:N-acetylmuramoyl-L-alanyl-D-glutamyl-meso-2,6-diaminopimelyl-D-alanyl-D-alanine-diphosphoundecaprenol 4-beta-N-acetylglucosaminlytransferase activity"/>
    <property type="evidence" value="ECO:0007669"/>
    <property type="project" value="RHEA"/>
</dbReference>
<comment type="caution">
    <text evidence="10">Lacks conserved residue(s) required for the propagation of feature annotation.</text>
</comment>
<evidence type="ECO:0000256" key="5">
    <source>
        <dbReference type="ARBA" id="ARBA00022960"/>
    </source>
</evidence>
<evidence type="ECO:0000256" key="4">
    <source>
        <dbReference type="ARBA" id="ARBA00022679"/>
    </source>
</evidence>
<keyword evidence="7 10" id="KW-0472">Membrane</keyword>
<dbReference type="InterPro" id="IPR007235">
    <property type="entry name" value="Glyco_trans_28_C"/>
</dbReference>
<evidence type="ECO:0000256" key="3">
    <source>
        <dbReference type="ARBA" id="ARBA00022676"/>
    </source>
</evidence>
<accession>A0A368DNZ3</accession>
<dbReference type="GO" id="GO:0009252">
    <property type="term" value="P:peptidoglycan biosynthetic process"/>
    <property type="evidence" value="ECO:0007669"/>
    <property type="project" value="UniProtKB-UniRule"/>
</dbReference>
<keyword evidence="9 10" id="KW-0961">Cell wall biogenesis/degradation</keyword>
<dbReference type="GO" id="GO:0005975">
    <property type="term" value="P:carbohydrate metabolic process"/>
    <property type="evidence" value="ECO:0007669"/>
    <property type="project" value="InterPro"/>
</dbReference>
<protein>
    <recommendedName>
        <fullName evidence="10">UDP-N-acetylglucosamine--N-acetylmuramyl-(pentapeptide) pyrophosphoryl-undecaprenol N-acetylglucosamine transferase</fullName>
        <ecNumber evidence="10">2.4.1.227</ecNumber>
    </recommendedName>
    <alternativeName>
        <fullName evidence="10">Undecaprenyl-PP-MurNAc-pentapeptide-UDPGlcNAc GlcNAc transferase</fullName>
    </alternativeName>
</protein>
<name>A0A368DNZ3_9PROT</name>
<evidence type="ECO:0000256" key="2">
    <source>
        <dbReference type="ARBA" id="ARBA00022618"/>
    </source>
</evidence>
<keyword evidence="8 10" id="KW-0131">Cell cycle</keyword>
<dbReference type="EC" id="2.4.1.227" evidence="10"/>
<dbReference type="Gene3D" id="3.40.50.2000">
    <property type="entry name" value="Glycogen Phosphorylase B"/>
    <property type="match status" value="2"/>
</dbReference>
<keyword evidence="4 10" id="KW-0808">Transferase</keyword>
<dbReference type="HAMAP" id="MF_00033">
    <property type="entry name" value="MurG"/>
    <property type="match status" value="1"/>
</dbReference>
<dbReference type="GO" id="GO:0051301">
    <property type="term" value="P:cell division"/>
    <property type="evidence" value="ECO:0007669"/>
    <property type="project" value="UniProtKB-KW"/>
</dbReference>
<evidence type="ECO:0000313" key="14">
    <source>
        <dbReference type="Proteomes" id="UP000253570"/>
    </source>
</evidence>
<organism evidence="13 14">
    <name type="scientific">PS1 clade bacterium</name>
    <dbReference type="NCBI Taxonomy" id="2175152"/>
    <lineage>
        <taxon>Bacteria</taxon>
        <taxon>Pseudomonadati</taxon>
        <taxon>Pseudomonadota</taxon>
        <taxon>Alphaproteobacteria</taxon>
        <taxon>PS1 clade</taxon>
    </lineage>
</organism>
<comment type="catalytic activity">
    <reaction evidence="10">
        <text>di-trans,octa-cis-undecaprenyl diphospho-N-acetyl-alpha-D-muramoyl-L-alanyl-D-glutamyl-meso-2,6-diaminopimeloyl-D-alanyl-D-alanine + UDP-N-acetyl-alpha-D-glucosamine = di-trans,octa-cis-undecaprenyl diphospho-[N-acetyl-alpha-D-glucosaminyl-(1-&gt;4)]-N-acetyl-alpha-D-muramoyl-L-alanyl-D-glutamyl-meso-2,6-diaminopimeloyl-D-alanyl-D-alanine + UDP + H(+)</text>
        <dbReference type="Rhea" id="RHEA:31227"/>
        <dbReference type="ChEBI" id="CHEBI:15378"/>
        <dbReference type="ChEBI" id="CHEBI:57705"/>
        <dbReference type="ChEBI" id="CHEBI:58223"/>
        <dbReference type="ChEBI" id="CHEBI:61387"/>
        <dbReference type="ChEBI" id="CHEBI:61388"/>
        <dbReference type="EC" id="2.4.1.227"/>
    </reaction>
</comment>
<feature type="binding site" evidence="10">
    <location>
        <begin position="16"/>
        <end position="18"/>
    </location>
    <ligand>
        <name>UDP-N-acetyl-alpha-D-glucosamine</name>
        <dbReference type="ChEBI" id="CHEBI:57705"/>
    </ligand>
</feature>
<evidence type="ECO:0000259" key="12">
    <source>
        <dbReference type="Pfam" id="PF04101"/>
    </source>
</evidence>
<evidence type="ECO:0000256" key="7">
    <source>
        <dbReference type="ARBA" id="ARBA00023136"/>
    </source>
</evidence>
<keyword evidence="3 10" id="KW-0328">Glycosyltransferase</keyword>
<dbReference type="EMBL" id="QOQD01000007">
    <property type="protein sequence ID" value="RCL73374.1"/>
    <property type="molecule type" value="Genomic_DNA"/>
</dbReference>
<comment type="function">
    <text evidence="10">Cell wall formation. Catalyzes the transfer of a GlcNAc subunit on undecaprenyl-pyrophosphoryl-MurNAc-pentapeptide (lipid intermediate I) to form undecaprenyl-pyrophosphoryl-MurNAc-(pentapeptide)GlcNAc (lipid intermediate II).</text>
</comment>
<dbReference type="GO" id="GO:0005886">
    <property type="term" value="C:plasma membrane"/>
    <property type="evidence" value="ECO:0007669"/>
    <property type="project" value="UniProtKB-SubCell"/>
</dbReference>
<keyword evidence="6 10" id="KW-0573">Peptidoglycan synthesis</keyword>
<feature type="binding site" evidence="10">
    <location>
        <position position="171"/>
    </location>
    <ligand>
        <name>UDP-N-acetyl-alpha-D-glucosamine</name>
        <dbReference type="ChEBI" id="CHEBI:57705"/>
    </ligand>
</feature>
<evidence type="ECO:0000256" key="8">
    <source>
        <dbReference type="ARBA" id="ARBA00023306"/>
    </source>
</evidence>
<evidence type="ECO:0000256" key="10">
    <source>
        <dbReference type="HAMAP-Rule" id="MF_00033"/>
    </source>
</evidence>
<comment type="subcellular location">
    <subcellularLocation>
        <location evidence="10">Cell membrane</location>
        <topology evidence="10">Peripheral membrane protein</topology>
        <orientation evidence="10">Cytoplasmic side</orientation>
    </subcellularLocation>
</comment>
<dbReference type="InterPro" id="IPR004276">
    <property type="entry name" value="GlycoTrans_28_N"/>
</dbReference>
<dbReference type="Pfam" id="PF03033">
    <property type="entry name" value="Glyco_transf_28"/>
    <property type="match status" value="1"/>
</dbReference>
<dbReference type="PANTHER" id="PTHR21015:SF22">
    <property type="entry name" value="GLYCOSYLTRANSFERASE"/>
    <property type="match status" value="1"/>
</dbReference>
<dbReference type="GO" id="GO:0008360">
    <property type="term" value="P:regulation of cell shape"/>
    <property type="evidence" value="ECO:0007669"/>
    <property type="project" value="UniProtKB-KW"/>
</dbReference>